<dbReference type="GO" id="GO:0003676">
    <property type="term" value="F:nucleic acid binding"/>
    <property type="evidence" value="ECO:0007669"/>
    <property type="project" value="InterPro"/>
</dbReference>
<reference evidence="2" key="1">
    <citation type="submission" date="2021-03" db="EMBL/GenBank/DDBJ databases">
        <title>Antimicrobial resistance genes in bacteria isolated from Japanese honey, and their potential for conferring macrolide and lincosamide resistance in the American foulbrood pathogen Paenibacillus larvae.</title>
        <authorList>
            <person name="Okamoto M."/>
            <person name="Kumagai M."/>
            <person name="Kanamori H."/>
            <person name="Takamatsu D."/>
        </authorList>
    </citation>
    <scope>NUCLEOTIDE SEQUENCE</scope>
    <source>
        <strain evidence="2">J27TS8</strain>
    </source>
</reference>
<proteinExistence type="predicted"/>
<dbReference type="AlphaFoldDB" id="A0A919WK11"/>
<feature type="domain" description="Integrase catalytic" evidence="1">
    <location>
        <begin position="1"/>
        <end position="139"/>
    </location>
</feature>
<name>A0A919WK11_9BACI</name>
<dbReference type="PROSITE" id="PS50994">
    <property type="entry name" value="INTEGRASE"/>
    <property type="match status" value="1"/>
</dbReference>
<dbReference type="Proteomes" id="UP000682111">
    <property type="component" value="Unassembled WGS sequence"/>
</dbReference>
<dbReference type="Pfam" id="PF13333">
    <property type="entry name" value="rve_2"/>
    <property type="match status" value="1"/>
</dbReference>
<dbReference type="InterPro" id="IPR050900">
    <property type="entry name" value="Transposase_IS3/IS150/IS904"/>
</dbReference>
<evidence type="ECO:0000313" key="2">
    <source>
        <dbReference type="EMBL" id="GIN63074.1"/>
    </source>
</evidence>
<dbReference type="SUPFAM" id="SSF53098">
    <property type="entry name" value="Ribonuclease H-like"/>
    <property type="match status" value="1"/>
</dbReference>
<gene>
    <name evidence="2" type="ORF">J27TS8_30670</name>
</gene>
<protein>
    <recommendedName>
        <fullName evidence="1">Integrase catalytic domain-containing protein</fullName>
    </recommendedName>
</protein>
<evidence type="ECO:0000313" key="3">
    <source>
        <dbReference type="Proteomes" id="UP000682111"/>
    </source>
</evidence>
<dbReference type="InterPro" id="IPR036397">
    <property type="entry name" value="RNaseH_sf"/>
</dbReference>
<accession>A0A919WK11</accession>
<dbReference type="PANTHER" id="PTHR46889">
    <property type="entry name" value="TRANSPOSASE INSF FOR INSERTION SEQUENCE IS3B-RELATED"/>
    <property type="match status" value="1"/>
</dbReference>
<dbReference type="InterPro" id="IPR012337">
    <property type="entry name" value="RNaseH-like_sf"/>
</dbReference>
<evidence type="ECO:0000259" key="1">
    <source>
        <dbReference type="PROSITE" id="PS50994"/>
    </source>
</evidence>
<keyword evidence="3" id="KW-1185">Reference proteome</keyword>
<dbReference type="PANTHER" id="PTHR46889:SF4">
    <property type="entry name" value="TRANSPOSASE INSO FOR INSERTION SEQUENCE ELEMENT IS911B-RELATED"/>
    <property type="match status" value="1"/>
</dbReference>
<comment type="caution">
    <text evidence="2">The sequence shown here is derived from an EMBL/GenBank/DDBJ whole genome shotgun (WGS) entry which is preliminary data.</text>
</comment>
<dbReference type="InterPro" id="IPR048020">
    <property type="entry name" value="Transpos_IS3"/>
</dbReference>
<dbReference type="Gene3D" id="3.30.420.10">
    <property type="entry name" value="Ribonuclease H-like superfamily/Ribonuclease H"/>
    <property type="match status" value="1"/>
</dbReference>
<dbReference type="GO" id="GO:0015074">
    <property type="term" value="P:DNA integration"/>
    <property type="evidence" value="ECO:0007669"/>
    <property type="project" value="InterPro"/>
</dbReference>
<dbReference type="InterPro" id="IPR001584">
    <property type="entry name" value="Integrase_cat-core"/>
</dbReference>
<dbReference type="Pfam" id="PF00665">
    <property type="entry name" value="rve"/>
    <property type="match status" value="1"/>
</dbReference>
<sequence>MYVCAIKDLFNGEIACYSIGQSQDMELVFRALNELKKKGFEKGAILHSDQGIQFTNPSYIKRLEKMGITQSMSRRGNCWDNACIENFFGHLKGEMYHFTQPQTAVEVIDAVADYINYYNHKRIQTKLKTSPVNYRLKSA</sequence>
<organism evidence="2 3">
    <name type="scientific">Robertmurraya siralis</name>
    <dbReference type="NCBI Taxonomy" id="77777"/>
    <lineage>
        <taxon>Bacteria</taxon>
        <taxon>Bacillati</taxon>
        <taxon>Bacillota</taxon>
        <taxon>Bacilli</taxon>
        <taxon>Bacillales</taxon>
        <taxon>Bacillaceae</taxon>
        <taxon>Robertmurraya</taxon>
    </lineage>
</organism>
<dbReference type="NCBIfam" id="NF033516">
    <property type="entry name" value="transpos_IS3"/>
    <property type="match status" value="1"/>
</dbReference>
<dbReference type="EMBL" id="BORC01000005">
    <property type="protein sequence ID" value="GIN63074.1"/>
    <property type="molecule type" value="Genomic_DNA"/>
</dbReference>